<proteinExistence type="predicted"/>
<protein>
    <submittedName>
        <fullName evidence="2">Uncharacterized protein</fullName>
    </submittedName>
</protein>
<evidence type="ECO:0000313" key="2">
    <source>
        <dbReference type="EMBL" id="VGO23378.1"/>
    </source>
</evidence>
<gene>
    <name evidence="2" type="ORF">SCARR_05485</name>
</gene>
<dbReference type="Gene3D" id="2.130.10.10">
    <property type="entry name" value="YVTN repeat-like/Quinoprotein amine dehydrogenase"/>
    <property type="match status" value="1"/>
</dbReference>
<feature type="chain" id="PRO_5025666847" evidence="1">
    <location>
        <begin position="23"/>
        <end position="310"/>
    </location>
</feature>
<evidence type="ECO:0000313" key="3">
    <source>
        <dbReference type="Proteomes" id="UP000346198"/>
    </source>
</evidence>
<dbReference type="Proteomes" id="UP000346198">
    <property type="component" value="Unassembled WGS sequence"/>
</dbReference>
<dbReference type="EMBL" id="CAAHFH010000003">
    <property type="protein sequence ID" value="VGO23378.1"/>
    <property type="molecule type" value="Genomic_DNA"/>
</dbReference>
<keyword evidence="1" id="KW-0732">Signal</keyword>
<dbReference type="InterPro" id="IPR015943">
    <property type="entry name" value="WD40/YVTN_repeat-like_dom_sf"/>
</dbReference>
<dbReference type="AlphaFoldDB" id="A0A6C2USY2"/>
<dbReference type="SUPFAM" id="SSF50998">
    <property type="entry name" value="Quinoprotein alcohol dehydrogenase-like"/>
    <property type="match status" value="1"/>
</dbReference>
<dbReference type="InterPro" id="IPR011047">
    <property type="entry name" value="Quinoprotein_ADH-like_sf"/>
</dbReference>
<name>A0A6C2USY2_9BACT</name>
<organism evidence="2 3">
    <name type="scientific">Pontiella sulfatireligans</name>
    <dbReference type="NCBI Taxonomy" id="2750658"/>
    <lineage>
        <taxon>Bacteria</taxon>
        <taxon>Pseudomonadati</taxon>
        <taxon>Kiritimatiellota</taxon>
        <taxon>Kiritimatiellia</taxon>
        <taxon>Kiritimatiellales</taxon>
        <taxon>Pontiellaceae</taxon>
        <taxon>Pontiella</taxon>
    </lineage>
</organism>
<accession>A0A6C2USY2</accession>
<feature type="signal peptide" evidence="1">
    <location>
        <begin position="1"/>
        <end position="22"/>
    </location>
</feature>
<dbReference type="RefSeq" id="WP_136065652.1">
    <property type="nucleotide sequence ID" value="NZ_CAAHFH010000003.1"/>
</dbReference>
<keyword evidence="3" id="KW-1185">Reference proteome</keyword>
<sequence>MKRPKSILSIIATLAVTSSAFAQCKVEGSVKHRFLRAGWQSGGVEVFDADGKSEWKVPCKDELSDAWALPDGGAVYSFSRRKQGEAGVIRIDKNQKVVWTHLVPAGRDNHSCQPLPHGGFLMGECAKDGLWMVELDKNGKEFKRVKVAEESPNYHHAFRQVRKSPAGTYVGAMMCENKTYEWDAGGKLLRTFPTGGFVAMRLPNGNTLTSGKGDLPVVEYDATGKVVWQLAKDDLPFHLNMVCGLQRLPNGNTVVSNVWHGKHTDKTAPMLYETTPGKKVVWKLYTPGGNMGNVQIMDVGGDVYAGTVLK</sequence>
<evidence type="ECO:0000256" key="1">
    <source>
        <dbReference type="SAM" id="SignalP"/>
    </source>
</evidence>
<reference evidence="2 3" key="1">
    <citation type="submission" date="2019-04" db="EMBL/GenBank/DDBJ databases">
        <authorList>
            <person name="Van Vliet M D."/>
        </authorList>
    </citation>
    <scope>NUCLEOTIDE SEQUENCE [LARGE SCALE GENOMIC DNA]</scope>
    <source>
        <strain evidence="2 3">F21</strain>
    </source>
</reference>